<protein>
    <recommendedName>
        <fullName evidence="5">UPF0182 protein ENG14_07150</fullName>
    </recommendedName>
</protein>
<dbReference type="GO" id="GO:0005886">
    <property type="term" value="C:plasma membrane"/>
    <property type="evidence" value="ECO:0007669"/>
    <property type="project" value="UniProtKB-SubCell"/>
</dbReference>
<proteinExistence type="inferred from homology"/>
<evidence type="ECO:0000256" key="2">
    <source>
        <dbReference type="ARBA" id="ARBA00022692"/>
    </source>
</evidence>
<comment type="caution">
    <text evidence="6">The sequence shown here is derived from an EMBL/GenBank/DDBJ whole genome shotgun (WGS) entry which is preliminary data.</text>
</comment>
<dbReference type="Proteomes" id="UP000886355">
    <property type="component" value="Unassembled WGS sequence"/>
</dbReference>
<accession>A0A7C0WT27</accession>
<sequence length="869" mass="100758">MIKRIKQKLGFGLTSLLLLAALYVAFHFLFLDFVVDSWWFKSLGYGTYFWQRALYKYVILGGFSLVFFVIFFCNFWIASRFLKRPQSAAGKSESDHKIASLITNFRRGSMRIYTPLSIVLALILAYPLFRQWETTLLFIFAPKAGLLDPIYGKDVSFFLFTLPVFRMIQMRLFISFAVLFGATFVLYGMEIALLKKQTENFQIPRMVKLHLSALTTVLFLLAIGNFLLERYELVYKAHKAFYGPGFVEMNVTAPLIWLSVFLLLVTLIALLVFVNTGRGWKYTLASAVLFLLVYGIKSTHFLETRVQKYVVKPNEISRESKYIERSIKATLQAYGLTGVKIREYRPSSKALFTLSEELENVVRNVPVWDKEMLHDVYKQLQGIRPYYDFTDVDVDRYTINGLYQQVFVGARELVLSQLPENARNWVNLHMKYTHGHGAVMTPAVQGGEEPITWFLKDIPPKSDYGIRTKRPAIYYGTGKYTYIIAPNDLGEMGYPQGEKVIPENYSGRGGVSVSSLFRKIIFSIYFKDRNIFFTTKTNKESRVLFRRNIIDRIATITPFLVLDRDPYVVVTPKGIFWIQDAYTVSKYYPNAKPYGKGGFNYVRNSVKIVVDAYNGTVDYYIWDEKDPIIRAYARAYPGLFKNRDQMDPQLKQHVRYPKDLFEIQMRVFARYHQKNPETFYKQEDAWRFARIFKGDKEQIITPYYLTLNLLNPAEFEFLLVQPFSPRGLDTLRAIATVSCDGSRYGKIVVFAFPKDIQVYGPSQINALIDQDTYVSQQFTLWNQIGSEVERGKMIILPHGGSVLYIQPVYLKASTRLKIPELKRLIVAYEDTVVMDVNLELAISKLSERLRTREEMFRKRIEKFSGKKTP</sequence>
<name>A0A7C0WT27_9BACT</name>
<feature type="transmembrane region" description="Helical" evidence="5">
    <location>
        <begin position="279"/>
        <end position="296"/>
    </location>
</feature>
<feature type="transmembrane region" description="Helical" evidence="5">
    <location>
        <begin position="12"/>
        <end position="34"/>
    </location>
</feature>
<feature type="transmembrane region" description="Helical" evidence="5">
    <location>
        <begin position="209"/>
        <end position="228"/>
    </location>
</feature>
<reference evidence="6" key="1">
    <citation type="journal article" date="2020" name="mSystems">
        <title>Genome- and Community-Level Interaction Insights into Carbon Utilization and Element Cycling Functions of Hydrothermarchaeota in Hydrothermal Sediment.</title>
        <authorList>
            <person name="Zhou Z."/>
            <person name="Liu Y."/>
            <person name="Xu W."/>
            <person name="Pan J."/>
            <person name="Luo Z.H."/>
            <person name="Li M."/>
        </authorList>
    </citation>
    <scope>NUCLEOTIDE SEQUENCE [LARGE SCALE GENOMIC DNA]</scope>
    <source>
        <strain evidence="6">HyVt-19</strain>
    </source>
</reference>
<keyword evidence="3 5" id="KW-1133">Transmembrane helix</keyword>
<feature type="transmembrane region" description="Helical" evidence="5">
    <location>
        <begin position="172"/>
        <end position="189"/>
    </location>
</feature>
<dbReference type="PANTHER" id="PTHR39344">
    <property type="entry name" value="UPF0182 PROTEIN SLL1060"/>
    <property type="match status" value="1"/>
</dbReference>
<dbReference type="Pfam" id="PF03699">
    <property type="entry name" value="UPF0182"/>
    <property type="match status" value="1"/>
</dbReference>
<feature type="transmembrane region" description="Helical" evidence="5">
    <location>
        <begin position="112"/>
        <end position="129"/>
    </location>
</feature>
<dbReference type="GO" id="GO:0005576">
    <property type="term" value="C:extracellular region"/>
    <property type="evidence" value="ECO:0007669"/>
    <property type="project" value="TreeGrafter"/>
</dbReference>
<evidence type="ECO:0000256" key="4">
    <source>
        <dbReference type="ARBA" id="ARBA00023136"/>
    </source>
</evidence>
<feature type="transmembrane region" description="Helical" evidence="5">
    <location>
        <begin position="249"/>
        <end position="273"/>
    </location>
</feature>
<organism evidence="6">
    <name type="scientific">Thermodesulforhabdus norvegica</name>
    <dbReference type="NCBI Taxonomy" id="39841"/>
    <lineage>
        <taxon>Bacteria</taxon>
        <taxon>Pseudomonadati</taxon>
        <taxon>Thermodesulfobacteriota</taxon>
        <taxon>Syntrophobacteria</taxon>
        <taxon>Syntrophobacterales</taxon>
        <taxon>Thermodesulforhabdaceae</taxon>
        <taxon>Thermodesulforhabdus</taxon>
    </lineage>
</organism>
<keyword evidence="2 5" id="KW-0812">Transmembrane</keyword>
<evidence type="ECO:0000256" key="5">
    <source>
        <dbReference type="HAMAP-Rule" id="MF_01600"/>
    </source>
</evidence>
<dbReference type="EMBL" id="DQZW01000339">
    <property type="protein sequence ID" value="HDL90664.1"/>
    <property type="molecule type" value="Genomic_DNA"/>
</dbReference>
<dbReference type="InterPro" id="IPR005372">
    <property type="entry name" value="UPF0182"/>
</dbReference>
<feature type="transmembrane region" description="Helical" evidence="5">
    <location>
        <begin position="54"/>
        <end position="77"/>
    </location>
</feature>
<comment type="similarity">
    <text evidence="5">Belongs to the UPF0182 family.</text>
</comment>
<dbReference type="AlphaFoldDB" id="A0A7C0WT27"/>
<dbReference type="HAMAP" id="MF_01600">
    <property type="entry name" value="UPF0182"/>
    <property type="match status" value="1"/>
</dbReference>
<evidence type="ECO:0000256" key="1">
    <source>
        <dbReference type="ARBA" id="ARBA00022475"/>
    </source>
</evidence>
<evidence type="ECO:0000313" key="6">
    <source>
        <dbReference type="EMBL" id="HDL90664.1"/>
    </source>
</evidence>
<comment type="subcellular location">
    <subcellularLocation>
        <location evidence="5">Cell membrane</location>
        <topology evidence="5">Multi-pass membrane protein</topology>
    </subcellularLocation>
</comment>
<keyword evidence="4 5" id="KW-0472">Membrane</keyword>
<keyword evidence="1 5" id="KW-1003">Cell membrane</keyword>
<dbReference type="PANTHER" id="PTHR39344:SF1">
    <property type="entry name" value="UPF0182 PROTEIN SLL1060"/>
    <property type="match status" value="1"/>
</dbReference>
<gene>
    <name evidence="6" type="ORF">ENG14_07150</name>
</gene>
<evidence type="ECO:0000256" key="3">
    <source>
        <dbReference type="ARBA" id="ARBA00022989"/>
    </source>
</evidence>